<organism evidence="2 3">
    <name type="scientific">Neobacillus notoginsengisoli</name>
    <dbReference type="NCBI Taxonomy" id="1578198"/>
    <lineage>
        <taxon>Bacteria</taxon>
        <taxon>Bacillati</taxon>
        <taxon>Bacillota</taxon>
        <taxon>Bacilli</taxon>
        <taxon>Bacillales</taxon>
        <taxon>Bacillaceae</taxon>
        <taxon>Neobacillus</taxon>
    </lineage>
</organism>
<dbReference type="GO" id="GO:0005524">
    <property type="term" value="F:ATP binding"/>
    <property type="evidence" value="ECO:0007669"/>
    <property type="project" value="InterPro"/>
</dbReference>
<evidence type="ECO:0000313" key="3">
    <source>
        <dbReference type="Proteomes" id="UP000284416"/>
    </source>
</evidence>
<keyword evidence="3" id="KW-1185">Reference proteome</keyword>
<dbReference type="Proteomes" id="UP000284416">
    <property type="component" value="Unassembled WGS sequence"/>
</dbReference>
<dbReference type="Gene3D" id="3.40.50.300">
    <property type="entry name" value="P-loop containing nucleotide triphosphate hydrolases"/>
    <property type="match status" value="2"/>
</dbReference>
<dbReference type="SMART" id="SM00491">
    <property type="entry name" value="HELICc2"/>
    <property type="match status" value="1"/>
</dbReference>
<evidence type="ECO:0000259" key="1">
    <source>
        <dbReference type="PROSITE" id="PS51192"/>
    </source>
</evidence>
<protein>
    <submittedName>
        <fullName evidence="2">Helicase</fullName>
    </submittedName>
</protein>
<accession>A0A417YPU8</accession>
<dbReference type="RefSeq" id="WP_118923086.1">
    <property type="nucleotide sequence ID" value="NZ_QWEG01000012.1"/>
</dbReference>
<proteinExistence type="predicted"/>
<dbReference type="InterPro" id="IPR006555">
    <property type="entry name" value="ATP-dep_Helicase_C"/>
</dbReference>
<comment type="caution">
    <text evidence="2">The sequence shown here is derived from an EMBL/GenBank/DDBJ whole genome shotgun (WGS) entry which is preliminary data.</text>
</comment>
<keyword evidence="2" id="KW-0347">Helicase</keyword>
<dbReference type="PROSITE" id="PS51192">
    <property type="entry name" value="HELICASE_ATP_BIND_1"/>
    <property type="match status" value="1"/>
</dbReference>
<dbReference type="OrthoDB" id="366844at2"/>
<gene>
    <name evidence="2" type="ORF">D1B31_18225</name>
</gene>
<feature type="domain" description="Helicase ATP-binding" evidence="1">
    <location>
        <begin position="49"/>
        <end position="318"/>
    </location>
</feature>
<dbReference type="SUPFAM" id="SSF52540">
    <property type="entry name" value="P-loop containing nucleoside triphosphate hydrolases"/>
    <property type="match status" value="2"/>
</dbReference>
<name>A0A417YPU8_9BACI</name>
<dbReference type="Pfam" id="PF13307">
    <property type="entry name" value="Helicase_C_2"/>
    <property type="match status" value="1"/>
</dbReference>
<dbReference type="InterPro" id="IPR006935">
    <property type="entry name" value="Helicase/UvrB_N"/>
</dbReference>
<dbReference type="GO" id="GO:0003677">
    <property type="term" value="F:DNA binding"/>
    <property type="evidence" value="ECO:0007669"/>
    <property type="project" value="InterPro"/>
</dbReference>
<dbReference type="AlphaFoldDB" id="A0A417YPU8"/>
<reference evidence="2 3" key="1">
    <citation type="journal article" date="2017" name="Int. J. Syst. Evol. Microbiol.">
        <title>Bacillus notoginsengisoli sp. nov., a novel bacterium isolated from the rhizosphere of Panax notoginseng.</title>
        <authorList>
            <person name="Zhang M.Y."/>
            <person name="Cheng J."/>
            <person name="Cai Y."/>
            <person name="Zhang T.Y."/>
            <person name="Wu Y.Y."/>
            <person name="Manikprabhu D."/>
            <person name="Li W.J."/>
            <person name="Zhang Y.X."/>
        </authorList>
    </citation>
    <scope>NUCLEOTIDE SEQUENCE [LARGE SCALE GENOMIC DNA]</scope>
    <source>
        <strain evidence="2 3">JCM 30743</strain>
    </source>
</reference>
<dbReference type="Pfam" id="PF04851">
    <property type="entry name" value="ResIII"/>
    <property type="match status" value="1"/>
</dbReference>
<dbReference type="GO" id="GO:0004386">
    <property type="term" value="F:helicase activity"/>
    <property type="evidence" value="ECO:0007669"/>
    <property type="project" value="UniProtKB-KW"/>
</dbReference>
<keyword evidence="2" id="KW-0547">Nucleotide-binding</keyword>
<dbReference type="InterPro" id="IPR027417">
    <property type="entry name" value="P-loop_NTPase"/>
</dbReference>
<dbReference type="SMART" id="SM00487">
    <property type="entry name" value="DEXDc"/>
    <property type="match status" value="1"/>
</dbReference>
<dbReference type="EMBL" id="QWEG01000012">
    <property type="protein sequence ID" value="RHW36024.1"/>
    <property type="molecule type" value="Genomic_DNA"/>
</dbReference>
<keyword evidence="2" id="KW-0067">ATP-binding</keyword>
<evidence type="ECO:0000313" key="2">
    <source>
        <dbReference type="EMBL" id="RHW36024.1"/>
    </source>
</evidence>
<keyword evidence="2" id="KW-0378">Hydrolase</keyword>
<sequence>MKIDFEKLSGNNSVDTLLHPREIFSALPEKNDEKFAYPRDVQTEVWNKWFKNKDDKNLVIKMNTGSGKTVVALLILKSCLNENKGPAVYVLPDPYLVRQALREARELGIETTDNPQDPNFRRGNCILITSIYKLINGHSKFGVGEIQIEIGSIVIDDVHACLDTTEEQFTLKIPVTSDLFSKMLNILKQGLDSQSSTKLLELENGDPNANMLVPYWHWNDNIPAIRGLLFEYYKHFLTQKEKDRDYESLFFVWPLIKEHLELCNCVFGSDFIEISPKYNIIDAFPSFMEANRRVFMSATLSDDSILVSHFDVPSDAIKSSITPDSSNDIGDRMILVPQELNSTIDNDSFKNYIKEISTQYNTVVIVPSNYRAKYWEDIADRILRSDSLYEGVEELKSKHVGLVVLVNKYDGIDLPGNACRILIIDGLPDVRRKIEKFEEGALQGSQMVLQNKIQKIEQGMGRGVRSRDDYCVVFLMGNSLVNELYVKDAIRKFTPATNTQLHISQQLSKQVIAHGFELDNLTDLIHYSLTRDKDWVKASKGALAQVKYNPDNSISEIVVKERAAFNQALNRQFQKSASLIQEAINTTGDNKVKGLLKQHLAEYYYFFDKVQSQQILTSARELNRQILSPIEGIQYEKITNLFHSQAQNLKGFYNDVFNNPNKFILSLKSIVEKLVFQPETAPAFEKAMKDLAFYLGFNAQRPEFDFNKGPDVLWAVGNLNFFVIECKNGAITEKINKKDCNQLNGSINWFTNEYDNSCIQIPILVHPSNIFEHASSPHQMIRIITTEKLNLLKAHIFEFAKALTNGNTIQDLNQVNRLINYFDFTPQKFIEKYTTSFTVSS</sequence>
<dbReference type="GO" id="GO:0016818">
    <property type="term" value="F:hydrolase activity, acting on acid anhydrides, in phosphorus-containing anhydrides"/>
    <property type="evidence" value="ECO:0007669"/>
    <property type="project" value="InterPro"/>
</dbReference>
<dbReference type="GO" id="GO:0006139">
    <property type="term" value="P:nucleobase-containing compound metabolic process"/>
    <property type="evidence" value="ECO:0007669"/>
    <property type="project" value="InterPro"/>
</dbReference>
<dbReference type="InterPro" id="IPR014001">
    <property type="entry name" value="Helicase_ATP-bd"/>
</dbReference>